<comment type="similarity">
    <text evidence="2">Belongs to the peptidase S1 family. CLIP subfamily.</text>
</comment>
<evidence type="ECO:0000256" key="1">
    <source>
        <dbReference type="ARBA" id="ARBA00023157"/>
    </source>
</evidence>
<gene>
    <name evidence="4" type="ORF">NTJ_16258</name>
</gene>
<feature type="domain" description="Peptidase S1" evidence="3">
    <location>
        <begin position="1"/>
        <end position="190"/>
    </location>
</feature>
<keyword evidence="4" id="KW-0378">Hydrolase</keyword>
<evidence type="ECO:0000313" key="5">
    <source>
        <dbReference type="Proteomes" id="UP001307889"/>
    </source>
</evidence>
<keyword evidence="5" id="KW-1185">Reference proteome</keyword>
<keyword evidence="1" id="KW-1015">Disulfide bond</keyword>
<evidence type="ECO:0000259" key="3">
    <source>
        <dbReference type="PROSITE" id="PS50240"/>
    </source>
</evidence>
<evidence type="ECO:0000256" key="2">
    <source>
        <dbReference type="ARBA" id="ARBA00024195"/>
    </source>
</evidence>
<sequence length="225" mass="24876">MAGYNNSDYQLRAPRKIYLHSKHWLEMESQSKFDIGLIQVNRPFVFNSRVGKVGLWAKKWLVTGKDAAYGYGTLTCTAVGWGSLEGKTPSTELRTAQVQARHGRFACPCMKKSNERRIICAGGFSEPGVVCAGDSGGPLICDGVLAGIAKAMYSSKCSMVVKHEHCVRSDSVSTWSYVCPILSYVNAYIPDTPTKPADCKSPRSLNISIPLLVYVIMVYYRTTYH</sequence>
<dbReference type="EMBL" id="AP028925">
    <property type="protein sequence ID" value="BET03439.1"/>
    <property type="molecule type" value="Genomic_DNA"/>
</dbReference>
<dbReference type="SMART" id="SM00020">
    <property type="entry name" value="Tryp_SPc"/>
    <property type="match status" value="1"/>
</dbReference>
<dbReference type="GO" id="GO:0006508">
    <property type="term" value="P:proteolysis"/>
    <property type="evidence" value="ECO:0007669"/>
    <property type="project" value="UniProtKB-KW"/>
</dbReference>
<dbReference type="Proteomes" id="UP001307889">
    <property type="component" value="Chromosome 17"/>
</dbReference>
<proteinExistence type="inferred from homology"/>
<name>A0ABN7BGF6_9HEMI</name>
<accession>A0ABN7BGF6</accession>
<dbReference type="InterPro" id="IPR043504">
    <property type="entry name" value="Peptidase_S1_PA_chymotrypsin"/>
</dbReference>
<organism evidence="4 5">
    <name type="scientific">Nesidiocoris tenuis</name>
    <dbReference type="NCBI Taxonomy" id="355587"/>
    <lineage>
        <taxon>Eukaryota</taxon>
        <taxon>Metazoa</taxon>
        <taxon>Ecdysozoa</taxon>
        <taxon>Arthropoda</taxon>
        <taxon>Hexapoda</taxon>
        <taxon>Insecta</taxon>
        <taxon>Pterygota</taxon>
        <taxon>Neoptera</taxon>
        <taxon>Paraneoptera</taxon>
        <taxon>Hemiptera</taxon>
        <taxon>Heteroptera</taxon>
        <taxon>Panheteroptera</taxon>
        <taxon>Cimicomorpha</taxon>
        <taxon>Miridae</taxon>
        <taxon>Dicyphina</taxon>
        <taxon>Nesidiocoris</taxon>
    </lineage>
</organism>
<dbReference type="PANTHER" id="PTHR24256">
    <property type="entry name" value="TRYPTASE-RELATED"/>
    <property type="match status" value="1"/>
</dbReference>
<reference evidence="4 5" key="1">
    <citation type="submission" date="2023-09" db="EMBL/GenBank/DDBJ databases">
        <title>Nesidiocoris tenuis whole genome shotgun sequence.</title>
        <authorList>
            <person name="Shibata T."/>
            <person name="Shimoda M."/>
            <person name="Kobayashi T."/>
            <person name="Uehara T."/>
        </authorList>
    </citation>
    <scope>NUCLEOTIDE SEQUENCE [LARGE SCALE GENOMIC DNA]</scope>
    <source>
        <strain evidence="4 5">Japan</strain>
    </source>
</reference>
<dbReference type="InterPro" id="IPR001254">
    <property type="entry name" value="Trypsin_dom"/>
</dbReference>
<dbReference type="Pfam" id="PF00089">
    <property type="entry name" value="Trypsin"/>
    <property type="match status" value="1"/>
</dbReference>
<evidence type="ECO:0000313" key="4">
    <source>
        <dbReference type="EMBL" id="BET03439.1"/>
    </source>
</evidence>
<keyword evidence="4" id="KW-0645">Protease</keyword>
<dbReference type="GO" id="GO:0008233">
    <property type="term" value="F:peptidase activity"/>
    <property type="evidence" value="ECO:0007669"/>
    <property type="project" value="UniProtKB-KW"/>
</dbReference>
<dbReference type="Gene3D" id="2.40.10.10">
    <property type="entry name" value="Trypsin-like serine proteases"/>
    <property type="match status" value="1"/>
</dbReference>
<protein>
    <submittedName>
        <fullName evidence="4">Protease</fullName>
    </submittedName>
</protein>
<dbReference type="InterPro" id="IPR009003">
    <property type="entry name" value="Peptidase_S1_PA"/>
</dbReference>
<dbReference type="PROSITE" id="PS50240">
    <property type="entry name" value="TRYPSIN_DOM"/>
    <property type="match status" value="1"/>
</dbReference>
<dbReference type="SUPFAM" id="SSF50494">
    <property type="entry name" value="Trypsin-like serine proteases"/>
    <property type="match status" value="1"/>
</dbReference>
<dbReference type="InterPro" id="IPR051487">
    <property type="entry name" value="Ser/Thr_Proteases_Immune/Dev"/>
</dbReference>